<evidence type="ECO:0000313" key="1">
    <source>
        <dbReference type="EMBL" id="GGR30570.1"/>
    </source>
</evidence>
<dbReference type="EMBL" id="BMSX01000013">
    <property type="protein sequence ID" value="GGR30570.1"/>
    <property type="molecule type" value="Genomic_DNA"/>
</dbReference>
<dbReference type="Proteomes" id="UP000658320">
    <property type="component" value="Unassembled WGS sequence"/>
</dbReference>
<name>A0A918CLH6_9ACTN</name>
<reference evidence="1" key="1">
    <citation type="journal article" date="2014" name="Int. J. Syst. Evol. Microbiol.">
        <title>Complete genome sequence of Corynebacterium casei LMG S-19264T (=DSM 44701T), isolated from a smear-ripened cheese.</title>
        <authorList>
            <consortium name="US DOE Joint Genome Institute (JGI-PGF)"/>
            <person name="Walter F."/>
            <person name="Albersmeier A."/>
            <person name="Kalinowski J."/>
            <person name="Ruckert C."/>
        </authorList>
    </citation>
    <scope>NUCLEOTIDE SEQUENCE</scope>
    <source>
        <strain evidence="1">JCM 4346</strain>
    </source>
</reference>
<gene>
    <name evidence="1" type="ORF">GCM10010251_53240</name>
</gene>
<comment type="caution">
    <text evidence="1">The sequence shown here is derived from an EMBL/GenBank/DDBJ whole genome shotgun (WGS) entry which is preliminary data.</text>
</comment>
<dbReference type="Pfam" id="PF04655">
    <property type="entry name" value="APH_6_hur"/>
    <property type="match status" value="1"/>
</dbReference>
<organism evidence="1 2">
    <name type="scientific">Streptomyces aurantiogriseus</name>
    <dbReference type="NCBI Taxonomy" id="66870"/>
    <lineage>
        <taxon>Bacteria</taxon>
        <taxon>Bacillati</taxon>
        <taxon>Actinomycetota</taxon>
        <taxon>Actinomycetes</taxon>
        <taxon>Kitasatosporales</taxon>
        <taxon>Streptomycetaceae</taxon>
        <taxon>Streptomyces</taxon>
    </lineage>
</organism>
<dbReference type="GO" id="GO:0019748">
    <property type="term" value="P:secondary metabolic process"/>
    <property type="evidence" value="ECO:0007669"/>
    <property type="project" value="InterPro"/>
</dbReference>
<keyword evidence="2" id="KW-1185">Reference proteome</keyword>
<protein>
    <submittedName>
        <fullName evidence="1">Uncharacterized protein</fullName>
    </submittedName>
</protein>
<accession>A0A918CLH6</accession>
<evidence type="ECO:0000313" key="2">
    <source>
        <dbReference type="Proteomes" id="UP000658320"/>
    </source>
</evidence>
<reference evidence="1" key="2">
    <citation type="submission" date="2020-09" db="EMBL/GenBank/DDBJ databases">
        <authorList>
            <person name="Sun Q."/>
            <person name="Ohkuma M."/>
        </authorList>
    </citation>
    <scope>NUCLEOTIDE SEQUENCE</scope>
    <source>
        <strain evidence="1">JCM 4346</strain>
    </source>
</reference>
<dbReference type="GO" id="GO:0016773">
    <property type="term" value="F:phosphotransferase activity, alcohol group as acceptor"/>
    <property type="evidence" value="ECO:0007669"/>
    <property type="project" value="InterPro"/>
</dbReference>
<sequence>MTPAVLKVSFPHPGNVHEPDAFTAWRGRGAVKLYERDDERFAMLLERVRTSSLADVEDSDEVASIAGRISRRLALPAPPGLPRIRDMADDWAQQLRTDAAQLPHSLPARTLDAALATLQEFGRDQPDLLVPRRPPRP</sequence>
<proteinExistence type="predicted"/>
<dbReference type="AlphaFoldDB" id="A0A918CLH6"/>
<dbReference type="InterPro" id="IPR006748">
    <property type="entry name" value="NH2Glyco/OHUrea_AB-resist_kin"/>
</dbReference>